<proteinExistence type="inferred from homology"/>
<dbReference type="InterPro" id="IPR004511">
    <property type="entry name" value="PAPS/APS_Rdtase"/>
</dbReference>
<evidence type="ECO:0000256" key="15">
    <source>
        <dbReference type="SAM" id="MobiDB-lite"/>
    </source>
</evidence>
<feature type="binding site" evidence="14">
    <location>
        <position position="115"/>
    </location>
    <ligand>
        <name>[4Fe-4S] cluster</name>
        <dbReference type="ChEBI" id="CHEBI:49883"/>
    </ligand>
</feature>
<dbReference type="GO" id="GO:0051539">
    <property type="term" value="F:4 iron, 4 sulfur cluster binding"/>
    <property type="evidence" value="ECO:0007669"/>
    <property type="project" value="UniProtKB-UniRule"/>
</dbReference>
<evidence type="ECO:0000256" key="6">
    <source>
        <dbReference type="ARBA" id="ARBA00023014"/>
    </source>
</evidence>
<dbReference type="CDD" id="cd23945">
    <property type="entry name" value="PAPS_reductase"/>
    <property type="match status" value="1"/>
</dbReference>
<dbReference type="EC" id="1.8.4.10" evidence="9 14"/>
<comment type="function">
    <text evidence="7 14">Catalyzes the formation of sulfite from adenosine 5'-phosphosulfate (APS) using thioredoxin as an electron donor.</text>
</comment>
<dbReference type="AlphaFoldDB" id="A0AB39CKS3"/>
<dbReference type="GO" id="GO:0004604">
    <property type="term" value="F:phosphoadenylyl-sulfate reductase (thioredoxin) activity"/>
    <property type="evidence" value="ECO:0007669"/>
    <property type="project" value="UniProtKB-UniRule"/>
</dbReference>
<gene>
    <name evidence="14" type="primary">cysH</name>
    <name evidence="17" type="ORF">ABRY99_03390</name>
</gene>
<protein>
    <recommendedName>
        <fullName evidence="10 14">Adenosine 5'-phosphosulfate reductase</fullName>
        <shortName evidence="14">APS reductase</shortName>
        <ecNumber evidence="9 14">1.8.4.10</ecNumber>
    </recommendedName>
    <alternativeName>
        <fullName evidence="12 14">5'-adenylylsulfate reductase</fullName>
    </alternativeName>
    <alternativeName>
        <fullName evidence="11 14">Thioredoxin-dependent 5'-adenylylsulfate reductase</fullName>
    </alternativeName>
</protein>
<dbReference type="SUPFAM" id="SSF52402">
    <property type="entry name" value="Adenine nucleotide alpha hydrolases-like"/>
    <property type="match status" value="1"/>
</dbReference>
<feature type="domain" description="Phosphoadenosine phosphosulphate reductase" evidence="16">
    <location>
        <begin position="31"/>
        <end position="204"/>
    </location>
</feature>
<evidence type="ECO:0000256" key="11">
    <source>
        <dbReference type="ARBA" id="ARBA00030894"/>
    </source>
</evidence>
<evidence type="ECO:0000256" key="8">
    <source>
        <dbReference type="ARBA" id="ARBA00024327"/>
    </source>
</evidence>
<evidence type="ECO:0000259" key="16">
    <source>
        <dbReference type="Pfam" id="PF01507"/>
    </source>
</evidence>
<feature type="binding site" evidence="14">
    <location>
        <position position="201"/>
    </location>
    <ligand>
        <name>[4Fe-4S] cluster</name>
        <dbReference type="ChEBI" id="CHEBI:49883"/>
    </ligand>
</feature>
<evidence type="ECO:0000256" key="2">
    <source>
        <dbReference type="ARBA" id="ARBA00022490"/>
    </source>
</evidence>
<keyword evidence="5 14" id="KW-0408">Iron</keyword>
<feature type="binding site" evidence="14">
    <location>
        <position position="198"/>
    </location>
    <ligand>
        <name>[4Fe-4S] cluster</name>
        <dbReference type="ChEBI" id="CHEBI:49883"/>
    </ligand>
</feature>
<evidence type="ECO:0000256" key="13">
    <source>
        <dbReference type="ARBA" id="ARBA00048441"/>
    </source>
</evidence>
<feature type="region of interest" description="Disordered" evidence="15">
    <location>
        <begin position="236"/>
        <end position="257"/>
    </location>
</feature>
<comment type="similarity">
    <text evidence="1 14">Belongs to the PAPS reductase family. CysH subfamily.</text>
</comment>
<dbReference type="EMBL" id="CP158252">
    <property type="protein sequence ID" value="XDJ42634.1"/>
    <property type="molecule type" value="Genomic_DNA"/>
</dbReference>
<reference evidence="17" key="1">
    <citation type="submission" date="2024-05" db="EMBL/GenBank/DDBJ databases">
        <authorList>
            <person name="Luo Y.-C."/>
            <person name="Nicholds J."/>
            <person name="Mortimer T."/>
            <person name="Maboni G."/>
        </authorList>
    </citation>
    <scope>NUCLEOTIDE SEQUENCE</scope>
    <source>
        <strain evidence="17">153920</strain>
    </source>
</reference>
<evidence type="ECO:0000256" key="3">
    <source>
        <dbReference type="ARBA" id="ARBA00022723"/>
    </source>
</evidence>
<keyword evidence="6 14" id="KW-0411">Iron-sulfur</keyword>
<dbReference type="GO" id="GO:0019379">
    <property type="term" value="P:sulfate assimilation, phosphoadenylyl sulfate reduction by phosphoadenylyl-sulfate reductase (thioredoxin)"/>
    <property type="evidence" value="ECO:0007669"/>
    <property type="project" value="UniProtKB-UniRule"/>
</dbReference>
<accession>A0AB39CKS3</accession>
<evidence type="ECO:0000256" key="5">
    <source>
        <dbReference type="ARBA" id="ARBA00023004"/>
    </source>
</evidence>
<dbReference type="NCBIfam" id="NF002537">
    <property type="entry name" value="PRK02090.1"/>
    <property type="match status" value="1"/>
</dbReference>
<comment type="cofactor">
    <cofactor evidence="14">
        <name>[4Fe-4S] cluster</name>
        <dbReference type="ChEBI" id="CHEBI:49883"/>
    </cofactor>
    <text evidence="14">Binds 1 [4Fe-4S] cluster per subunit.</text>
</comment>
<organism evidence="17">
    <name type="scientific">Castellaniella ginsengisoli</name>
    <dbReference type="NCBI Taxonomy" id="546114"/>
    <lineage>
        <taxon>Bacteria</taxon>
        <taxon>Pseudomonadati</taxon>
        <taxon>Pseudomonadota</taxon>
        <taxon>Betaproteobacteria</taxon>
        <taxon>Burkholderiales</taxon>
        <taxon>Alcaligenaceae</taxon>
        <taxon>Castellaniella</taxon>
    </lineage>
</organism>
<evidence type="ECO:0000256" key="1">
    <source>
        <dbReference type="ARBA" id="ARBA00009732"/>
    </source>
</evidence>
<dbReference type="GO" id="GO:0005737">
    <property type="term" value="C:cytoplasm"/>
    <property type="evidence" value="ECO:0007669"/>
    <property type="project" value="UniProtKB-SubCell"/>
</dbReference>
<comment type="catalytic activity">
    <reaction evidence="13 14">
        <text>[thioredoxin]-disulfide + sulfite + AMP + 2 H(+) = adenosine 5'-phosphosulfate + [thioredoxin]-dithiol</text>
        <dbReference type="Rhea" id="RHEA:21976"/>
        <dbReference type="Rhea" id="RHEA-COMP:10698"/>
        <dbReference type="Rhea" id="RHEA-COMP:10700"/>
        <dbReference type="ChEBI" id="CHEBI:15378"/>
        <dbReference type="ChEBI" id="CHEBI:17359"/>
        <dbReference type="ChEBI" id="CHEBI:29950"/>
        <dbReference type="ChEBI" id="CHEBI:50058"/>
        <dbReference type="ChEBI" id="CHEBI:58243"/>
        <dbReference type="ChEBI" id="CHEBI:456215"/>
        <dbReference type="EC" id="1.8.4.10"/>
    </reaction>
</comment>
<dbReference type="Pfam" id="PF01507">
    <property type="entry name" value="PAPS_reduct"/>
    <property type="match status" value="1"/>
</dbReference>
<dbReference type="GO" id="GO:0043866">
    <property type="term" value="F:adenylyl-sulfate reductase (thioredoxin) activity"/>
    <property type="evidence" value="ECO:0007669"/>
    <property type="project" value="UniProtKB-EC"/>
</dbReference>
<dbReference type="GO" id="GO:0046872">
    <property type="term" value="F:metal ion binding"/>
    <property type="evidence" value="ECO:0007669"/>
    <property type="project" value="UniProtKB-KW"/>
</dbReference>
<dbReference type="InterPro" id="IPR011798">
    <property type="entry name" value="APS_reductase"/>
</dbReference>
<dbReference type="Gene3D" id="3.40.50.620">
    <property type="entry name" value="HUPs"/>
    <property type="match status" value="1"/>
</dbReference>
<keyword evidence="4 14" id="KW-0560">Oxidoreductase</keyword>
<evidence type="ECO:0000256" key="10">
    <source>
        <dbReference type="ARBA" id="ARBA00029514"/>
    </source>
</evidence>
<keyword evidence="2 14" id="KW-0963">Cytoplasm</keyword>
<feature type="binding site" evidence="14">
    <location>
        <position position="116"/>
    </location>
    <ligand>
        <name>[4Fe-4S] cluster</name>
        <dbReference type="ChEBI" id="CHEBI:49883"/>
    </ligand>
</feature>
<sequence length="257" mass="28650">MSLTLSPPLEARWEALLAGLARIADMHPDALLASSMGVEDTLLIHAVAQLPQPLGVFMLDTGRLHAETLAMVDVVRERYGIETRVMRPDAGAVRAHVAEHGEFAFYESVALRKACCGIRKVEPLRRVLAGRSAWLTGQRREQSLTRVELPETEWDETFGLQKFNPLAFWTADEVWAVVRALGVPYNPLHDRGYPSIGCEPCTRAVRPGEDPRAGRWWWEQRDSRECGLHAGNLRARAHPGVRPRGPLSTDTTETTTS</sequence>
<dbReference type="PIRSF" id="PIRSF000857">
    <property type="entry name" value="PAPS_reductase"/>
    <property type="match status" value="1"/>
</dbReference>
<evidence type="ECO:0000256" key="14">
    <source>
        <dbReference type="HAMAP-Rule" id="MF_00063"/>
    </source>
</evidence>
<comment type="pathway">
    <text evidence="8 14">Sulfur metabolism; hydrogen sulfide biosynthesis; sulfite from sulfate.</text>
</comment>
<dbReference type="NCBIfam" id="TIGR02055">
    <property type="entry name" value="APS_reductase"/>
    <property type="match status" value="1"/>
</dbReference>
<dbReference type="InterPro" id="IPR014729">
    <property type="entry name" value="Rossmann-like_a/b/a_fold"/>
</dbReference>
<evidence type="ECO:0000256" key="7">
    <source>
        <dbReference type="ARBA" id="ARBA00024298"/>
    </source>
</evidence>
<evidence type="ECO:0000313" key="17">
    <source>
        <dbReference type="EMBL" id="XDJ42634.1"/>
    </source>
</evidence>
<dbReference type="GO" id="GO:0070814">
    <property type="term" value="P:hydrogen sulfide biosynthetic process"/>
    <property type="evidence" value="ECO:0007669"/>
    <property type="project" value="UniProtKB-UniRule"/>
</dbReference>
<evidence type="ECO:0000256" key="4">
    <source>
        <dbReference type="ARBA" id="ARBA00023002"/>
    </source>
</evidence>
<name>A0AB39CKS3_9BURK</name>
<evidence type="ECO:0000256" key="9">
    <source>
        <dbReference type="ARBA" id="ARBA00024386"/>
    </source>
</evidence>
<dbReference type="InterPro" id="IPR002500">
    <property type="entry name" value="PAPS_reduct_dom"/>
</dbReference>
<feature type="active site" description="Nucleophile; cysteine thiosulfonate intermediate" evidence="14">
    <location>
        <position position="226"/>
    </location>
</feature>
<dbReference type="PANTHER" id="PTHR46482">
    <property type="entry name" value="5'-ADENYLYLSULFATE REDUCTASE 3, CHLOROPLASTIC"/>
    <property type="match status" value="1"/>
</dbReference>
<evidence type="ECO:0000256" key="12">
    <source>
        <dbReference type="ARBA" id="ARBA00032041"/>
    </source>
</evidence>
<dbReference type="GO" id="GO:0019344">
    <property type="term" value="P:cysteine biosynthetic process"/>
    <property type="evidence" value="ECO:0007669"/>
    <property type="project" value="InterPro"/>
</dbReference>
<keyword evidence="3 14" id="KW-0479">Metal-binding</keyword>
<comment type="subcellular location">
    <subcellularLocation>
        <location evidence="14">Cytoplasm</location>
    </subcellularLocation>
</comment>
<dbReference type="PANTHER" id="PTHR46482:SF9">
    <property type="entry name" value="5'-ADENYLYLSULFATE REDUCTASE 1, CHLOROPLASTIC"/>
    <property type="match status" value="1"/>
</dbReference>
<dbReference type="HAMAP" id="MF_00063">
    <property type="entry name" value="CysH"/>
    <property type="match status" value="1"/>
</dbReference>